<feature type="region of interest" description="Disordered" evidence="1">
    <location>
        <begin position="39"/>
        <end position="80"/>
    </location>
</feature>
<proteinExistence type="predicted"/>
<reference evidence="2 3" key="1">
    <citation type="journal article" date="2019" name="Sci. Rep.">
        <title>Orb-weaving spider Araneus ventricosus genome elucidates the spidroin gene catalogue.</title>
        <authorList>
            <person name="Kono N."/>
            <person name="Nakamura H."/>
            <person name="Ohtoshi R."/>
            <person name="Moran D.A.P."/>
            <person name="Shinohara A."/>
            <person name="Yoshida Y."/>
            <person name="Fujiwara M."/>
            <person name="Mori M."/>
            <person name="Tomita M."/>
            <person name="Arakawa K."/>
        </authorList>
    </citation>
    <scope>NUCLEOTIDE SEQUENCE [LARGE SCALE GENOMIC DNA]</scope>
</reference>
<keyword evidence="3" id="KW-1185">Reference proteome</keyword>
<dbReference type="Proteomes" id="UP000499080">
    <property type="component" value="Unassembled WGS sequence"/>
</dbReference>
<organism evidence="2 3">
    <name type="scientific">Araneus ventricosus</name>
    <name type="common">Orbweaver spider</name>
    <name type="synonym">Epeira ventricosa</name>
    <dbReference type="NCBI Taxonomy" id="182803"/>
    <lineage>
        <taxon>Eukaryota</taxon>
        <taxon>Metazoa</taxon>
        <taxon>Ecdysozoa</taxon>
        <taxon>Arthropoda</taxon>
        <taxon>Chelicerata</taxon>
        <taxon>Arachnida</taxon>
        <taxon>Araneae</taxon>
        <taxon>Araneomorphae</taxon>
        <taxon>Entelegynae</taxon>
        <taxon>Araneoidea</taxon>
        <taxon>Araneidae</taxon>
        <taxon>Araneus</taxon>
    </lineage>
</organism>
<evidence type="ECO:0000256" key="1">
    <source>
        <dbReference type="SAM" id="MobiDB-lite"/>
    </source>
</evidence>
<dbReference type="AlphaFoldDB" id="A0A4Y2HC27"/>
<gene>
    <name evidence="2" type="ORF">AVEN_173224_1</name>
</gene>
<comment type="caution">
    <text evidence="2">The sequence shown here is derived from an EMBL/GenBank/DDBJ whole genome shotgun (WGS) entry which is preliminary data.</text>
</comment>
<evidence type="ECO:0000313" key="2">
    <source>
        <dbReference type="EMBL" id="GBM62829.1"/>
    </source>
</evidence>
<accession>A0A4Y2HC27</accession>
<feature type="non-terminal residue" evidence="2">
    <location>
        <position position="1"/>
    </location>
</feature>
<name>A0A4Y2HC27_ARAVE</name>
<sequence length="106" mass="11811">KLNVLIVASGASRVCGHQRSRDVGVDGYSYRFSLLKQGLRQKGPAEAKTQSRTRRKDGPPSPQKQRGCSRAQHFKPNSARSARNFLSQLRRNTVYDGNSNNAVLQQ</sequence>
<protein>
    <submittedName>
        <fullName evidence="2">Uncharacterized protein</fullName>
    </submittedName>
</protein>
<evidence type="ECO:0000313" key="3">
    <source>
        <dbReference type="Proteomes" id="UP000499080"/>
    </source>
</evidence>
<dbReference type="EMBL" id="BGPR01257969">
    <property type="protein sequence ID" value="GBM62829.1"/>
    <property type="molecule type" value="Genomic_DNA"/>
</dbReference>